<evidence type="ECO:0000256" key="4">
    <source>
        <dbReference type="ARBA" id="ARBA00023065"/>
    </source>
</evidence>
<keyword evidence="3 5" id="KW-0375">Hydrogen ion transport</keyword>
<dbReference type="FunCoup" id="D8U9W9">
    <property type="interactions" value="2009"/>
</dbReference>
<dbReference type="InterPro" id="IPR011989">
    <property type="entry name" value="ARM-like"/>
</dbReference>
<dbReference type="Gene3D" id="1.25.10.10">
    <property type="entry name" value="Leucine-rich Repeat Variant"/>
    <property type="match status" value="1"/>
</dbReference>
<dbReference type="InterPro" id="IPR011987">
    <property type="entry name" value="ATPase_V1-cplx_hsu_C"/>
</dbReference>
<dbReference type="Gene3D" id="1.25.40.150">
    <property type="entry name" value="V-type ATPase, subunit H, C-terminal domain"/>
    <property type="match status" value="1"/>
</dbReference>
<dbReference type="GeneID" id="9616610"/>
<dbReference type="PANTHER" id="PTHR10698:SF0">
    <property type="entry name" value="V-TYPE PROTON ATPASE SUBUNIT H"/>
    <property type="match status" value="1"/>
</dbReference>
<keyword evidence="8" id="KW-1185">Reference proteome</keyword>
<gene>
    <name evidence="7" type="primary">atpvh1</name>
    <name evidence="7" type="ORF">VOLCADRAFT_83249</name>
</gene>
<dbReference type="PIRSF" id="PIRSF032184">
    <property type="entry name" value="ATPase_V1_H"/>
    <property type="match status" value="1"/>
</dbReference>
<dbReference type="Proteomes" id="UP000001058">
    <property type="component" value="Unassembled WGS sequence"/>
</dbReference>
<dbReference type="EMBL" id="GL378372">
    <property type="protein sequence ID" value="EFJ43546.1"/>
    <property type="molecule type" value="Genomic_DNA"/>
</dbReference>
<organism evidence="8">
    <name type="scientific">Volvox carteri f. nagariensis</name>
    <dbReference type="NCBI Taxonomy" id="3068"/>
    <lineage>
        <taxon>Eukaryota</taxon>
        <taxon>Viridiplantae</taxon>
        <taxon>Chlorophyta</taxon>
        <taxon>core chlorophytes</taxon>
        <taxon>Chlorophyceae</taxon>
        <taxon>CS clade</taxon>
        <taxon>Chlamydomonadales</taxon>
        <taxon>Volvocaceae</taxon>
        <taxon>Volvox</taxon>
    </lineage>
</organism>
<dbReference type="STRING" id="3068.D8U9W9"/>
<dbReference type="InterPro" id="IPR038497">
    <property type="entry name" value="ATPase_V1-cplx_hsu_C_sf"/>
</dbReference>
<feature type="domain" description="ATPase V1 complex subunit H C-terminal" evidence="6">
    <location>
        <begin position="355"/>
        <end position="468"/>
    </location>
</feature>
<dbReference type="GO" id="GO:0000221">
    <property type="term" value="C:vacuolar proton-transporting V-type ATPase, V1 domain"/>
    <property type="evidence" value="ECO:0007669"/>
    <property type="project" value="UniProtKB-UniRule"/>
</dbReference>
<dbReference type="KEGG" id="vcn:VOLCADRAFT_83249"/>
<evidence type="ECO:0000256" key="2">
    <source>
        <dbReference type="ARBA" id="ARBA00022448"/>
    </source>
</evidence>
<comment type="subunit">
    <text evidence="5">V-ATPase is a heteromultimeric enzyme made up of two complexes: the ATP-hydrolytic V1 complex and the proton translocation V0 complex.</text>
</comment>
<dbReference type="RefSeq" id="XP_002955475.1">
    <property type="nucleotide sequence ID" value="XM_002955429.1"/>
</dbReference>
<evidence type="ECO:0000259" key="6">
    <source>
        <dbReference type="Pfam" id="PF11698"/>
    </source>
</evidence>
<proteinExistence type="inferred from homology"/>
<protein>
    <recommendedName>
        <fullName evidence="5">V-type proton ATPase subunit H</fullName>
    </recommendedName>
</protein>
<comment type="similarity">
    <text evidence="1 5">Belongs to the V-ATPase H subunit family.</text>
</comment>
<dbReference type="GO" id="GO:0046961">
    <property type="term" value="F:proton-transporting ATPase activity, rotational mechanism"/>
    <property type="evidence" value="ECO:0007669"/>
    <property type="project" value="UniProtKB-UniRule"/>
</dbReference>
<sequence length="477" mass="54172">MAYSYLNDDGSPETSQKWSEITFRDIQWDTYATARLITDKDLELIRRYDKRSPELKSSMLDESGPAYVEAFMTVLKNVTQPDTVQYVLALLIQMLQENPSRARLFHQPSDQHLSAQPDPYTVLERLLQRQDDWWSQDKACKLLTISIESRPRKAVGVVNGAGTSDGAAYTATVDPAETHISLFLDWLVSQLSNRAYLNKNPPVVINTCISCLAALLKERGIRQLFLRAGGLQALPAVVQRAKDSPTSSQLLYETCLCVWQMTYLRAAAEVMSQVGLVKLLVEVCRVAQKEKVFRLALASLRNLLAYEDLGLASDMVEAGLNKVVIVRQLQSWGDDDVVEMLGFVEEKLKQGIIILSNFEKYKKEVMSGQLDWSPMHSSDLFWRENVEKFEERDFQVLRVLLKIIETNRDVKTLAVGCHDLGQFIVNHPQGRYIVNDLRGKELVMRLLSHSDAEVQKQALLCVQKLMLSKDKLDFLKA</sequence>
<dbReference type="InterPro" id="IPR016024">
    <property type="entry name" value="ARM-type_fold"/>
</dbReference>
<keyword evidence="2 5" id="KW-0813">Transport</keyword>
<reference evidence="7 8" key="1">
    <citation type="journal article" date="2010" name="Science">
        <title>Genomic analysis of organismal complexity in the multicellular green alga Volvox carteri.</title>
        <authorList>
            <person name="Prochnik S.E."/>
            <person name="Umen J."/>
            <person name="Nedelcu A.M."/>
            <person name="Hallmann A."/>
            <person name="Miller S.M."/>
            <person name="Nishii I."/>
            <person name="Ferris P."/>
            <person name="Kuo A."/>
            <person name="Mitros T."/>
            <person name="Fritz-Laylin L.K."/>
            <person name="Hellsten U."/>
            <person name="Chapman J."/>
            <person name="Simakov O."/>
            <person name="Rensing S.A."/>
            <person name="Terry A."/>
            <person name="Pangilinan J."/>
            <person name="Kapitonov V."/>
            <person name="Jurka J."/>
            <person name="Salamov A."/>
            <person name="Shapiro H."/>
            <person name="Schmutz J."/>
            <person name="Grimwood J."/>
            <person name="Lindquist E."/>
            <person name="Lucas S."/>
            <person name="Grigoriev I.V."/>
            <person name="Schmitt R."/>
            <person name="Kirk D."/>
            <person name="Rokhsar D.S."/>
        </authorList>
    </citation>
    <scope>NUCLEOTIDE SEQUENCE [LARGE SCALE GENOMIC DNA]</scope>
    <source>
        <strain evidence="8">f. Nagariensis / Eve</strain>
    </source>
</reference>
<dbReference type="eggNOG" id="KOG2759">
    <property type="taxonomic scope" value="Eukaryota"/>
</dbReference>
<keyword evidence="4 5" id="KW-0406">Ion transport</keyword>
<dbReference type="Pfam" id="PF03224">
    <property type="entry name" value="V-ATPase_H_N"/>
    <property type="match status" value="1"/>
</dbReference>
<dbReference type="OrthoDB" id="10263554at2759"/>
<evidence type="ECO:0000256" key="5">
    <source>
        <dbReference type="PIRNR" id="PIRNR032184"/>
    </source>
</evidence>
<dbReference type="InParanoid" id="D8U9W9"/>
<evidence type="ECO:0000313" key="8">
    <source>
        <dbReference type="Proteomes" id="UP000001058"/>
    </source>
</evidence>
<evidence type="ECO:0000256" key="3">
    <source>
        <dbReference type="ARBA" id="ARBA00022781"/>
    </source>
</evidence>
<dbReference type="PANTHER" id="PTHR10698">
    <property type="entry name" value="V-TYPE PROTON ATPASE SUBUNIT H"/>
    <property type="match status" value="1"/>
</dbReference>
<dbReference type="SUPFAM" id="SSF48371">
    <property type="entry name" value="ARM repeat"/>
    <property type="match status" value="1"/>
</dbReference>
<evidence type="ECO:0000313" key="7">
    <source>
        <dbReference type="EMBL" id="EFJ43546.1"/>
    </source>
</evidence>
<evidence type="ECO:0000256" key="1">
    <source>
        <dbReference type="ARBA" id="ARBA00008613"/>
    </source>
</evidence>
<dbReference type="AlphaFoldDB" id="D8U9W9"/>
<comment type="function">
    <text evidence="5">Subunit of the V1 complex of vacuolar(H+)-ATPase (V-ATPase), a multisubunit enzyme composed of a peripheral complex (V1) that hydrolyzes ATP and a membrane integral complex (V0) that translocates protons. V-ATPase is responsible for acidifying and maintaining the pH of intracellular compartments.</text>
</comment>
<name>D8U9W9_VOLCA</name>
<dbReference type="Pfam" id="PF11698">
    <property type="entry name" value="V-ATPase_H_C"/>
    <property type="match status" value="1"/>
</dbReference>
<dbReference type="InterPro" id="IPR004908">
    <property type="entry name" value="ATPase_V1-cplx_hsu"/>
</dbReference>
<accession>D8U9W9</accession>